<dbReference type="Proteomes" id="UP001259572">
    <property type="component" value="Unassembled WGS sequence"/>
</dbReference>
<accession>A0ABU3Q685</accession>
<proteinExistence type="predicted"/>
<dbReference type="InterPro" id="IPR008183">
    <property type="entry name" value="Aldose_1/G6P_1-epimerase"/>
</dbReference>
<keyword evidence="2" id="KW-1185">Reference proteome</keyword>
<evidence type="ECO:0000313" key="1">
    <source>
        <dbReference type="EMBL" id="MDT9598919.1"/>
    </source>
</evidence>
<protein>
    <submittedName>
        <fullName evidence="1">Aldose 1-epimerase</fullName>
    </submittedName>
</protein>
<reference evidence="1 2" key="1">
    <citation type="submission" date="2023-05" db="EMBL/GenBank/DDBJ databases">
        <authorList>
            <person name="Guo Y."/>
        </authorList>
    </citation>
    <scope>NUCLEOTIDE SEQUENCE [LARGE SCALE GENOMIC DNA]</scope>
    <source>
        <strain evidence="1 2">GR2756</strain>
    </source>
</reference>
<dbReference type="EMBL" id="JAVUPU010000003">
    <property type="protein sequence ID" value="MDT9598919.1"/>
    <property type="molecule type" value="Genomic_DNA"/>
</dbReference>
<dbReference type="CDD" id="cd09021">
    <property type="entry name" value="Aldose_epim_Ec_YphB"/>
    <property type="match status" value="1"/>
</dbReference>
<dbReference type="SUPFAM" id="SSF74650">
    <property type="entry name" value="Galactose mutarotase-like"/>
    <property type="match status" value="1"/>
</dbReference>
<dbReference type="InterPro" id="IPR014718">
    <property type="entry name" value="GH-type_carb-bd"/>
</dbReference>
<dbReference type="Pfam" id="PF01263">
    <property type="entry name" value="Aldose_epim"/>
    <property type="match status" value="1"/>
</dbReference>
<sequence>MNIEDREQQSGGDDRLIFLGNERIALNLAPVQGGAIASLAYRNGNVTIPVLRGRPCRPASILEAACFPLVPYCNRIRNGRFRFRGRDVTLAPNMEGDPSPLHGQGWLSPWQVVRHDRLEAELSFHHAAGQWPWRYEARQIFSLNGGILAIDLTCRNLSDDAMPCGLGQHPYFTCTIDTRLDTEVDSAWTVDENVLPVEKVEAAGRYDLRDRRICAQDLDNGFGGWRGEARIDDPTWPFRIRLASPDAGFFQLYSPMEGDMFVAEPVTHANAALNEPEADWATLGLKLLEPGEQMRLRTRIEIVGK</sequence>
<name>A0ABU3Q685_9SPHN</name>
<dbReference type="InterPro" id="IPR011013">
    <property type="entry name" value="Gal_mutarotase_sf_dom"/>
</dbReference>
<dbReference type="Gene3D" id="2.70.98.10">
    <property type="match status" value="1"/>
</dbReference>
<dbReference type="RefSeq" id="WP_315725384.1">
    <property type="nucleotide sequence ID" value="NZ_JAVUPU010000003.1"/>
</dbReference>
<gene>
    <name evidence="1" type="ORF">RQX22_08155</name>
</gene>
<comment type="caution">
    <text evidence="1">The sequence shown here is derived from an EMBL/GenBank/DDBJ whole genome shotgun (WGS) entry which is preliminary data.</text>
</comment>
<organism evidence="1 2">
    <name type="scientific">Sphingosinicella rhizophila</name>
    <dbReference type="NCBI Taxonomy" id="3050082"/>
    <lineage>
        <taxon>Bacteria</taxon>
        <taxon>Pseudomonadati</taxon>
        <taxon>Pseudomonadota</taxon>
        <taxon>Alphaproteobacteria</taxon>
        <taxon>Sphingomonadales</taxon>
        <taxon>Sphingosinicellaceae</taxon>
        <taxon>Sphingosinicella</taxon>
    </lineage>
</organism>
<evidence type="ECO:0000313" key="2">
    <source>
        <dbReference type="Proteomes" id="UP001259572"/>
    </source>
</evidence>